<evidence type="ECO:0000256" key="1">
    <source>
        <dbReference type="SAM" id="MobiDB-lite"/>
    </source>
</evidence>
<gene>
    <name evidence="2" type="ORF">FA09DRAFT_339330</name>
</gene>
<dbReference type="AlphaFoldDB" id="A0A316Z6A3"/>
<keyword evidence="3" id="KW-1185">Reference proteome</keyword>
<reference evidence="2 3" key="1">
    <citation type="journal article" date="2018" name="Mol. Biol. Evol.">
        <title>Broad Genomic Sampling Reveals a Smut Pathogenic Ancestry of the Fungal Clade Ustilaginomycotina.</title>
        <authorList>
            <person name="Kijpornyongpan T."/>
            <person name="Mondo S.J."/>
            <person name="Barry K."/>
            <person name="Sandor L."/>
            <person name="Lee J."/>
            <person name="Lipzen A."/>
            <person name="Pangilinan J."/>
            <person name="LaButti K."/>
            <person name="Hainaut M."/>
            <person name="Henrissat B."/>
            <person name="Grigoriev I.V."/>
            <person name="Spatafora J.W."/>
            <person name="Aime M.C."/>
        </authorList>
    </citation>
    <scope>NUCLEOTIDE SEQUENCE [LARGE SCALE GENOMIC DNA]</scope>
    <source>
        <strain evidence="2 3">MCA 4186</strain>
    </source>
</reference>
<name>A0A316Z6A3_9BASI</name>
<sequence length="349" mass="36017">MSTATHVESVAAPGAPPPPYAPAPSASAHGEQQQASPRRPSVASTLQDSGASSASLSSSSSNGDCKSQATLTTHAAPPSSSGAYASFNPHVYTLPIAAGPSASAPLPSAPVHLAVQGFAHRQDRFVVRNALAEGVPVVLSTDEETQATGWQARLSAAGEKTGFVVRQHATSKQYELVDADGRCRAVSGKKSSLKMRFSVAGPEDGSTWTWKGAAFGTLALKSSGTSAGKVLLAEYTRGPQQTSSLVVHAAAGTHVMLVVASLLPALDAARATYEKNHWETAGSREAPGAPSEFETRVWARKPKASGSSSAAPSSDEPEPRKRSLASFLLPGRNRDKSASRDSSPAPDKA</sequence>
<feature type="compositionally biased region" description="Polar residues" evidence="1">
    <location>
        <begin position="62"/>
        <end position="73"/>
    </location>
</feature>
<evidence type="ECO:0000313" key="3">
    <source>
        <dbReference type="Proteomes" id="UP000245946"/>
    </source>
</evidence>
<dbReference type="RefSeq" id="XP_025597599.1">
    <property type="nucleotide sequence ID" value="XM_025744201.1"/>
</dbReference>
<protein>
    <submittedName>
        <fullName evidence="2">Uncharacterized protein</fullName>
    </submittedName>
</protein>
<feature type="compositionally biased region" description="Low complexity" evidence="1">
    <location>
        <begin position="304"/>
        <end position="314"/>
    </location>
</feature>
<feature type="compositionally biased region" description="Polar residues" evidence="1">
    <location>
        <begin position="30"/>
        <end position="48"/>
    </location>
</feature>
<accession>A0A316Z6A3</accession>
<feature type="compositionally biased region" description="Low complexity" evidence="1">
    <location>
        <begin position="49"/>
        <end position="61"/>
    </location>
</feature>
<organism evidence="2 3">
    <name type="scientific">Tilletiopsis washingtonensis</name>
    <dbReference type="NCBI Taxonomy" id="58919"/>
    <lineage>
        <taxon>Eukaryota</taxon>
        <taxon>Fungi</taxon>
        <taxon>Dikarya</taxon>
        <taxon>Basidiomycota</taxon>
        <taxon>Ustilaginomycotina</taxon>
        <taxon>Exobasidiomycetes</taxon>
        <taxon>Entylomatales</taxon>
        <taxon>Entylomatales incertae sedis</taxon>
        <taxon>Tilletiopsis</taxon>
    </lineage>
</organism>
<feature type="region of interest" description="Disordered" evidence="1">
    <location>
        <begin position="1"/>
        <end position="78"/>
    </location>
</feature>
<proteinExistence type="predicted"/>
<evidence type="ECO:0000313" key="2">
    <source>
        <dbReference type="EMBL" id="PWN97320.1"/>
    </source>
</evidence>
<dbReference type="EMBL" id="KZ819295">
    <property type="protein sequence ID" value="PWN97320.1"/>
    <property type="molecule type" value="Genomic_DNA"/>
</dbReference>
<dbReference type="Proteomes" id="UP000245946">
    <property type="component" value="Unassembled WGS sequence"/>
</dbReference>
<dbReference type="GeneID" id="37271745"/>
<feature type="region of interest" description="Disordered" evidence="1">
    <location>
        <begin position="279"/>
        <end position="349"/>
    </location>
</feature>